<name>A0ACC2TYD2_9FUNG</name>
<comment type="caution">
    <text evidence="1">The sequence shown here is derived from an EMBL/GenBank/DDBJ whole genome shotgun (WGS) entry which is preliminary data.</text>
</comment>
<evidence type="ECO:0000313" key="2">
    <source>
        <dbReference type="Proteomes" id="UP001165960"/>
    </source>
</evidence>
<sequence length="174" mass="19925">MKYRREIYEQAFRYYFKGMDGEAFALSTPYEFLKLARYFRELAGEFFSDEKVVAEYTEAFEREHLLYITVQGLGDASITEFKAIPSYQFVTVVPKETEKYYSRFLQLPEELRNALTEGTVATVDTALKGISPGDLHKALTSCAIGGFFYFQSTIKPRDFGFMSKAVEAALKKLA</sequence>
<organism evidence="1 2">
    <name type="scientific">Entomophthora muscae</name>
    <dbReference type="NCBI Taxonomy" id="34485"/>
    <lineage>
        <taxon>Eukaryota</taxon>
        <taxon>Fungi</taxon>
        <taxon>Fungi incertae sedis</taxon>
        <taxon>Zoopagomycota</taxon>
        <taxon>Entomophthoromycotina</taxon>
        <taxon>Entomophthoromycetes</taxon>
        <taxon>Entomophthorales</taxon>
        <taxon>Entomophthoraceae</taxon>
        <taxon>Entomophthora</taxon>
    </lineage>
</organism>
<dbReference type="EMBL" id="QTSX02001708">
    <property type="protein sequence ID" value="KAJ9079535.1"/>
    <property type="molecule type" value="Genomic_DNA"/>
</dbReference>
<gene>
    <name evidence="1" type="ORF">DSO57_1034491</name>
</gene>
<proteinExistence type="predicted"/>
<dbReference type="Proteomes" id="UP001165960">
    <property type="component" value="Unassembled WGS sequence"/>
</dbReference>
<accession>A0ACC2TYD2</accession>
<keyword evidence="2" id="KW-1185">Reference proteome</keyword>
<reference evidence="1" key="1">
    <citation type="submission" date="2022-04" db="EMBL/GenBank/DDBJ databases">
        <title>Genome of the entomopathogenic fungus Entomophthora muscae.</title>
        <authorList>
            <person name="Elya C."/>
            <person name="Lovett B.R."/>
            <person name="Lee E."/>
            <person name="Macias A.M."/>
            <person name="Hajek A.E."/>
            <person name="De Bivort B.L."/>
            <person name="Kasson M.T."/>
            <person name="De Fine Licht H.H."/>
            <person name="Stajich J.E."/>
        </authorList>
    </citation>
    <scope>NUCLEOTIDE SEQUENCE</scope>
    <source>
        <strain evidence="1">Berkeley</strain>
    </source>
</reference>
<evidence type="ECO:0000313" key="1">
    <source>
        <dbReference type="EMBL" id="KAJ9079535.1"/>
    </source>
</evidence>
<protein>
    <submittedName>
        <fullName evidence="1">Uncharacterized protein</fullName>
    </submittedName>
</protein>